<gene>
    <name evidence="1" type="ORF">Poly30_43260</name>
</gene>
<keyword evidence="2" id="KW-1185">Reference proteome</keyword>
<name>A0A518EXH5_9BACT</name>
<dbReference type="Proteomes" id="UP000320390">
    <property type="component" value="Chromosome"/>
</dbReference>
<organism evidence="1 2">
    <name type="scientific">Saltatorellus ferox</name>
    <dbReference type="NCBI Taxonomy" id="2528018"/>
    <lineage>
        <taxon>Bacteria</taxon>
        <taxon>Pseudomonadati</taxon>
        <taxon>Planctomycetota</taxon>
        <taxon>Planctomycetia</taxon>
        <taxon>Planctomycetia incertae sedis</taxon>
        <taxon>Saltatorellus</taxon>
    </lineage>
</organism>
<protein>
    <submittedName>
        <fullName evidence="1">Uncharacterized protein</fullName>
    </submittedName>
</protein>
<dbReference type="Gene3D" id="2.160.20.110">
    <property type="match status" value="1"/>
</dbReference>
<evidence type="ECO:0000313" key="2">
    <source>
        <dbReference type="Proteomes" id="UP000320390"/>
    </source>
</evidence>
<dbReference type="AlphaFoldDB" id="A0A518EXH5"/>
<dbReference type="EMBL" id="CP036434">
    <property type="protein sequence ID" value="QDV08771.1"/>
    <property type="molecule type" value="Genomic_DNA"/>
</dbReference>
<dbReference type="OrthoDB" id="1082012at2"/>
<proteinExistence type="predicted"/>
<evidence type="ECO:0000313" key="1">
    <source>
        <dbReference type="EMBL" id="QDV08771.1"/>
    </source>
</evidence>
<dbReference type="RefSeq" id="WP_145202018.1">
    <property type="nucleotide sequence ID" value="NZ_CP036434.1"/>
</dbReference>
<accession>A0A518EXH5</accession>
<sequence length="77" mass="8269">MPIGTAADPFTGTFDGSYHTLSDLEVFDLVESDSVGLFGTAVGATIQKVRLRNSEVFGFENVGALRVPLEPDSPPRR</sequence>
<reference evidence="1 2" key="1">
    <citation type="submission" date="2019-02" db="EMBL/GenBank/DDBJ databases">
        <title>Deep-cultivation of Planctomycetes and their phenomic and genomic characterization uncovers novel biology.</title>
        <authorList>
            <person name="Wiegand S."/>
            <person name="Jogler M."/>
            <person name="Boedeker C."/>
            <person name="Pinto D."/>
            <person name="Vollmers J."/>
            <person name="Rivas-Marin E."/>
            <person name="Kohn T."/>
            <person name="Peeters S.H."/>
            <person name="Heuer A."/>
            <person name="Rast P."/>
            <person name="Oberbeckmann S."/>
            <person name="Bunk B."/>
            <person name="Jeske O."/>
            <person name="Meyerdierks A."/>
            <person name="Storesund J.E."/>
            <person name="Kallscheuer N."/>
            <person name="Luecker S."/>
            <person name="Lage O.M."/>
            <person name="Pohl T."/>
            <person name="Merkel B.J."/>
            <person name="Hornburger P."/>
            <person name="Mueller R.-W."/>
            <person name="Bruemmer F."/>
            <person name="Labrenz M."/>
            <person name="Spormann A.M."/>
            <person name="Op den Camp H."/>
            <person name="Overmann J."/>
            <person name="Amann R."/>
            <person name="Jetten M.S.M."/>
            <person name="Mascher T."/>
            <person name="Medema M.H."/>
            <person name="Devos D.P."/>
            <person name="Kaster A.-K."/>
            <person name="Ovreas L."/>
            <person name="Rohde M."/>
            <person name="Galperin M.Y."/>
            <person name="Jogler C."/>
        </authorList>
    </citation>
    <scope>NUCLEOTIDE SEQUENCE [LARGE SCALE GENOMIC DNA]</scope>
    <source>
        <strain evidence="1 2">Poly30</strain>
    </source>
</reference>